<gene>
    <name evidence="2" type="ORF">N658DRAFT_501080</name>
</gene>
<evidence type="ECO:0008006" key="4">
    <source>
        <dbReference type="Google" id="ProtNLM"/>
    </source>
</evidence>
<sequence length="262" mass="30550">MHHRQPFLLLPPFFLATIGFHYHSTPKKCRVQRTIDFLRSTGQLGQGKLFTKEQVFRFHRVGHTTSHQILRNANANPSLDPRAFHSNYVDTRGRKKKLNREALIQIERCIEQGGFDSRTLPWEAIPSAAGLDIDVSGRTVRRALRELNFRCCIACERQYRSQASKDNQVEYSRAMLEQYPEPKDWYHVRFSDECHFGWGPQGKIWVLRRPWERYCPDCMVEKDAPVEKDLQRLHCWAAVGHDVTKSLNLWSAPGFGQAILLF</sequence>
<keyword evidence="3" id="KW-1185">Reference proteome</keyword>
<evidence type="ECO:0000313" key="3">
    <source>
        <dbReference type="Proteomes" id="UP001305647"/>
    </source>
</evidence>
<protein>
    <recommendedName>
        <fullName evidence="4">Transposase</fullName>
    </recommendedName>
</protein>
<keyword evidence="1" id="KW-0732">Signal</keyword>
<dbReference type="EMBL" id="MU863692">
    <property type="protein sequence ID" value="KAK4096906.1"/>
    <property type="molecule type" value="Genomic_DNA"/>
</dbReference>
<evidence type="ECO:0000313" key="2">
    <source>
        <dbReference type="EMBL" id="KAK4096906.1"/>
    </source>
</evidence>
<feature type="chain" id="PRO_5042859446" description="Transposase" evidence="1">
    <location>
        <begin position="20"/>
        <end position="262"/>
    </location>
</feature>
<evidence type="ECO:0000256" key="1">
    <source>
        <dbReference type="SAM" id="SignalP"/>
    </source>
</evidence>
<dbReference type="AlphaFoldDB" id="A0AAN6PTS0"/>
<proteinExistence type="predicted"/>
<accession>A0AAN6PTS0</accession>
<reference evidence="2" key="2">
    <citation type="submission" date="2023-05" db="EMBL/GenBank/DDBJ databases">
        <authorList>
            <consortium name="Lawrence Berkeley National Laboratory"/>
            <person name="Steindorff A."/>
            <person name="Hensen N."/>
            <person name="Bonometti L."/>
            <person name="Westerberg I."/>
            <person name="Brannstrom I.O."/>
            <person name="Guillou S."/>
            <person name="Cros-Aarteil S."/>
            <person name="Calhoun S."/>
            <person name="Haridas S."/>
            <person name="Kuo A."/>
            <person name="Mondo S."/>
            <person name="Pangilinan J."/>
            <person name="Riley R."/>
            <person name="Labutti K."/>
            <person name="Andreopoulos B."/>
            <person name="Lipzen A."/>
            <person name="Chen C."/>
            <person name="Yanf M."/>
            <person name="Daum C."/>
            <person name="Ng V."/>
            <person name="Clum A."/>
            <person name="Ohm R."/>
            <person name="Martin F."/>
            <person name="Silar P."/>
            <person name="Natvig D."/>
            <person name="Lalanne C."/>
            <person name="Gautier V."/>
            <person name="Ament-Velasquez S.L."/>
            <person name="Kruys A."/>
            <person name="Hutchinson M.I."/>
            <person name="Powell A.J."/>
            <person name="Barry K."/>
            <person name="Miller A.N."/>
            <person name="Grigoriev I.V."/>
            <person name="Debuchy R."/>
            <person name="Gladieux P."/>
            <person name="Thoren M.H."/>
            <person name="Johannesson H."/>
        </authorList>
    </citation>
    <scope>NUCLEOTIDE SEQUENCE</scope>
    <source>
        <strain evidence="2">CBS 757.83</strain>
    </source>
</reference>
<reference evidence="2" key="1">
    <citation type="journal article" date="2023" name="Mol. Phylogenet. Evol.">
        <title>Genome-scale phylogeny and comparative genomics of the fungal order Sordariales.</title>
        <authorList>
            <person name="Hensen N."/>
            <person name="Bonometti L."/>
            <person name="Westerberg I."/>
            <person name="Brannstrom I.O."/>
            <person name="Guillou S."/>
            <person name="Cros-Aarteil S."/>
            <person name="Calhoun S."/>
            <person name="Haridas S."/>
            <person name="Kuo A."/>
            <person name="Mondo S."/>
            <person name="Pangilinan J."/>
            <person name="Riley R."/>
            <person name="LaButti K."/>
            <person name="Andreopoulos B."/>
            <person name="Lipzen A."/>
            <person name="Chen C."/>
            <person name="Yan M."/>
            <person name="Daum C."/>
            <person name="Ng V."/>
            <person name="Clum A."/>
            <person name="Steindorff A."/>
            <person name="Ohm R.A."/>
            <person name="Martin F."/>
            <person name="Silar P."/>
            <person name="Natvig D.O."/>
            <person name="Lalanne C."/>
            <person name="Gautier V."/>
            <person name="Ament-Velasquez S.L."/>
            <person name="Kruys A."/>
            <person name="Hutchinson M.I."/>
            <person name="Powell A.J."/>
            <person name="Barry K."/>
            <person name="Miller A.N."/>
            <person name="Grigoriev I.V."/>
            <person name="Debuchy R."/>
            <person name="Gladieux P."/>
            <person name="Hiltunen Thoren M."/>
            <person name="Johannesson H."/>
        </authorList>
    </citation>
    <scope>NUCLEOTIDE SEQUENCE</scope>
    <source>
        <strain evidence="2">CBS 757.83</strain>
    </source>
</reference>
<feature type="signal peptide" evidence="1">
    <location>
        <begin position="1"/>
        <end position="19"/>
    </location>
</feature>
<dbReference type="Proteomes" id="UP001305647">
    <property type="component" value="Unassembled WGS sequence"/>
</dbReference>
<name>A0AAN6PTS0_9PEZI</name>
<dbReference type="GO" id="GO:0003676">
    <property type="term" value="F:nucleic acid binding"/>
    <property type="evidence" value="ECO:0007669"/>
    <property type="project" value="InterPro"/>
</dbReference>
<dbReference type="InterPro" id="IPR036397">
    <property type="entry name" value="RNaseH_sf"/>
</dbReference>
<organism evidence="2 3">
    <name type="scientific">Parathielavia hyrcaniae</name>
    <dbReference type="NCBI Taxonomy" id="113614"/>
    <lineage>
        <taxon>Eukaryota</taxon>
        <taxon>Fungi</taxon>
        <taxon>Dikarya</taxon>
        <taxon>Ascomycota</taxon>
        <taxon>Pezizomycotina</taxon>
        <taxon>Sordariomycetes</taxon>
        <taxon>Sordariomycetidae</taxon>
        <taxon>Sordariales</taxon>
        <taxon>Chaetomiaceae</taxon>
        <taxon>Parathielavia</taxon>
    </lineage>
</organism>
<dbReference type="Gene3D" id="3.30.420.10">
    <property type="entry name" value="Ribonuclease H-like superfamily/Ribonuclease H"/>
    <property type="match status" value="1"/>
</dbReference>
<comment type="caution">
    <text evidence="2">The sequence shown here is derived from an EMBL/GenBank/DDBJ whole genome shotgun (WGS) entry which is preliminary data.</text>
</comment>